<feature type="region of interest" description="Disordered" evidence="5">
    <location>
        <begin position="1"/>
        <end position="25"/>
    </location>
</feature>
<dbReference type="PANTHER" id="PTHR23507">
    <property type="entry name" value="ZGC:174356"/>
    <property type="match status" value="1"/>
</dbReference>
<feature type="transmembrane region" description="Helical" evidence="6">
    <location>
        <begin position="228"/>
        <end position="245"/>
    </location>
</feature>
<evidence type="ECO:0000256" key="4">
    <source>
        <dbReference type="ARBA" id="ARBA00023136"/>
    </source>
</evidence>
<dbReference type="PANTHER" id="PTHR23507:SF13">
    <property type="entry name" value="MFS GENERAL SUBSTRATE TRANSPORTER"/>
    <property type="match status" value="1"/>
</dbReference>
<evidence type="ECO:0000256" key="1">
    <source>
        <dbReference type="ARBA" id="ARBA00004141"/>
    </source>
</evidence>
<feature type="transmembrane region" description="Helical" evidence="6">
    <location>
        <begin position="99"/>
        <end position="121"/>
    </location>
</feature>
<dbReference type="Gene3D" id="1.20.1250.20">
    <property type="entry name" value="MFS general substrate transporter like domains"/>
    <property type="match status" value="2"/>
</dbReference>
<sequence>MAAAETTPLIGSGSGNGNRNSNNNRTSKTAASDFFGPANRILLAGFLMAFTLGITQVPIIYVFRLMECDIFYNHNKPFEGPPAERCLRREINAGTATQVSILGMSTSLSGVFNLFVSGYFIKLWGPRWAFVSQTSLLGLRVSTQVLGVTIGGRAGELIFQACQAIGIIGGPRGYQLVLNTAVSEVVAPRDRTAVFGRLQGSIMLGTAFGFLLGGVLGDVYNIRRPFEVAFFLYVASTLYGGLFLPTPAQGDVGAEKHAAKGLGAFFAPLKIIRPHRYRLESGQVIKNYGLVFLALGVFLGVFASGYAPILLQMYATSEFNFSTTENGYLMFGNSLIRGLFLILMFPKIISFGRDWFNGTPHSSETHREHDADLPTNPEDFGIEGGGGGVPQEPIQTPEVEDEDSGTGFDLFFVRWSLVVDSLVTFFAGFSSHGWQVYLAGFLLPFASGSAPAAKGVMTEMTPPHQRRDALSGITLVESSAMLMTQGLFGLIFAAFSEVGRPSLTFFCNAGFAVFGFLILFMAHLPPENSKRVDEDADTETGSLFLPGEQSGAAEERAWVRSV</sequence>
<feature type="transmembrane region" description="Helical" evidence="6">
    <location>
        <begin position="327"/>
        <end position="345"/>
    </location>
</feature>
<feature type="transmembrane region" description="Helical" evidence="6">
    <location>
        <begin position="436"/>
        <end position="457"/>
    </location>
</feature>
<evidence type="ECO:0000256" key="5">
    <source>
        <dbReference type="SAM" id="MobiDB-lite"/>
    </source>
</evidence>
<dbReference type="Proteomes" id="UP000294003">
    <property type="component" value="Unassembled WGS sequence"/>
</dbReference>
<reference evidence="7 8" key="1">
    <citation type="submission" date="2018-06" db="EMBL/GenBank/DDBJ databases">
        <title>Complete Genomes of Monosporascus.</title>
        <authorList>
            <person name="Robinson A.J."/>
            <person name="Natvig D.O."/>
        </authorList>
    </citation>
    <scope>NUCLEOTIDE SEQUENCE [LARGE SCALE GENOMIC DNA]</scope>
    <source>
        <strain evidence="7 8">CBS 609.92</strain>
    </source>
</reference>
<feature type="transmembrane region" description="Helical" evidence="6">
    <location>
        <begin position="469"/>
        <end position="496"/>
    </location>
</feature>
<evidence type="ECO:0000256" key="2">
    <source>
        <dbReference type="ARBA" id="ARBA00022692"/>
    </source>
</evidence>
<evidence type="ECO:0000256" key="6">
    <source>
        <dbReference type="SAM" id="Phobius"/>
    </source>
</evidence>
<accession>A0ABY0H8D7</accession>
<name>A0ABY0H8D7_9PEZI</name>
<comment type="caution">
    <text evidence="7">The sequence shown here is derived from an EMBL/GenBank/DDBJ whole genome shotgun (WGS) entry which is preliminary data.</text>
</comment>
<keyword evidence="3 6" id="KW-1133">Transmembrane helix</keyword>
<dbReference type="Pfam" id="PF07690">
    <property type="entry name" value="MFS_1"/>
    <property type="match status" value="1"/>
</dbReference>
<feature type="transmembrane region" description="Helical" evidence="6">
    <location>
        <begin position="502"/>
        <end position="522"/>
    </location>
</feature>
<protein>
    <recommendedName>
        <fullName evidence="9">Major facilitator superfamily (MFS) profile domain-containing protein</fullName>
    </recommendedName>
</protein>
<evidence type="ECO:0000313" key="7">
    <source>
        <dbReference type="EMBL" id="RYO84292.1"/>
    </source>
</evidence>
<feature type="transmembrane region" description="Helical" evidence="6">
    <location>
        <begin position="41"/>
        <end position="63"/>
    </location>
</feature>
<keyword evidence="4 6" id="KW-0472">Membrane</keyword>
<dbReference type="EMBL" id="QJNS01000166">
    <property type="protein sequence ID" value="RYO84292.1"/>
    <property type="molecule type" value="Genomic_DNA"/>
</dbReference>
<gene>
    <name evidence="7" type="ORF">DL762_005733</name>
</gene>
<dbReference type="SUPFAM" id="SSF103473">
    <property type="entry name" value="MFS general substrate transporter"/>
    <property type="match status" value="2"/>
</dbReference>
<dbReference type="InterPro" id="IPR036259">
    <property type="entry name" value="MFS_trans_sf"/>
</dbReference>
<feature type="transmembrane region" description="Helical" evidence="6">
    <location>
        <begin position="411"/>
        <end position="430"/>
    </location>
</feature>
<feature type="transmembrane region" description="Helical" evidence="6">
    <location>
        <begin position="198"/>
        <end position="216"/>
    </location>
</feature>
<feature type="transmembrane region" description="Helical" evidence="6">
    <location>
        <begin position="285"/>
        <end position="307"/>
    </location>
</feature>
<organism evidence="7 8">
    <name type="scientific">Monosporascus cannonballus</name>
    <dbReference type="NCBI Taxonomy" id="155416"/>
    <lineage>
        <taxon>Eukaryota</taxon>
        <taxon>Fungi</taxon>
        <taxon>Dikarya</taxon>
        <taxon>Ascomycota</taxon>
        <taxon>Pezizomycotina</taxon>
        <taxon>Sordariomycetes</taxon>
        <taxon>Xylariomycetidae</taxon>
        <taxon>Xylariales</taxon>
        <taxon>Xylariales incertae sedis</taxon>
        <taxon>Monosporascus</taxon>
    </lineage>
</organism>
<comment type="subcellular location">
    <subcellularLocation>
        <location evidence="1">Membrane</location>
        <topology evidence="1">Multi-pass membrane protein</topology>
    </subcellularLocation>
</comment>
<keyword evidence="8" id="KW-1185">Reference proteome</keyword>
<proteinExistence type="predicted"/>
<evidence type="ECO:0000313" key="8">
    <source>
        <dbReference type="Proteomes" id="UP000294003"/>
    </source>
</evidence>
<evidence type="ECO:0008006" key="9">
    <source>
        <dbReference type="Google" id="ProtNLM"/>
    </source>
</evidence>
<evidence type="ECO:0000256" key="3">
    <source>
        <dbReference type="ARBA" id="ARBA00022989"/>
    </source>
</evidence>
<keyword evidence="2 6" id="KW-0812">Transmembrane</keyword>
<dbReference type="InterPro" id="IPR011701">
    <property type="entry name" value="MFS"/>
</dbReference>
<feature type="region of interest" description="Disordered" evidence="5">
    <location>
        <begin position="530"/>
        <end position="550"/>
    </location>
</feature>